<feature type="compositionally biased region" description="Basic and acidic residues" evidence="1">
    <location>
        <begin position="218"/>
        <end position="240"/>
    </location>
</feature>
<dbReference type="Gene3D" id="1.10.10.60">
    <property type="entry name" value="Homeodomain-like"/>
    <property type="match status" value="3"/>
</dbReference>
<organism evidence="3 4">
    <name type="scientific">Cicer arietinum</name>
    <name type="common">Chickpea</name>
    <name type="synonym">Garbanzo</name>
    <dbReference type="NCBI Taxonomy" id="3827"/>
    <lineage>
        <taxon>Eukaryota</taxon>
        <taxon>Viridiplantae</taxon>
        <taxon>Streptophyta</taxon>
        <taxon>Embryophyta</taxon>
        <taxon>Tracheophyta</taxon>
        <taxon>Spermatophyta</taxon>
        <taxon>Magnoliopsida</taxon>
        <taxon>eudicotyledons</taxon>
        <taxon>Gunneridae</taxon>
        <taxon>Pentapetalae</taxon>
        <taxon>rosids</taxon>
        <taxon>fabids</taxon>
        <taxon>Fabales</taxon>
        <taxon>Fabaceae</taxon>
        <taxon>Papilionoideae</taxon>
        <taxon>50 kb inversion clade</taxon>
        <taxon>NPAAA clade</taxon>
        <taxon>Hologalegina</taxon>
        <taxon>IRL clade</taxon>
        <taxon>Cicereae</taxon>
        <taxon>Cicer</taxon>
    </lineage>
</organism>
<dbReference type="eggNOG" id="KOG0051">
    <property type="taxonomic scope" value="Eukaryota"/>
</dbReference>
<evidence type="ECO:0000313" key="4">
    <source>
        <dbReference type="RefSeq" id="XP_004499688.1"/>
    </source>
</evidence>
<dbReference type="RefSeq" id="XP_004499688.1">
    <property type="nucleotide sequence ID" value="XM_004499631.3"/>
</dbReference>
<dbReference type="InterPro" id="IPR009057">
    <property type="entry name" value="Homeodomain-like_sf"/>
</dbReference>
<feature type="compositionally biased region" description="Basic residues" evidence="1">
    <location>
        <begin position="241"/>
        <end position="251"/>
    </location>
</feature>
<dbReference type="Proteomes" id="UP000087171">
    <property type="component" value="Chromosome Ca5"/>
</dbReference>
<feature type="domain" description="Myb-like" evidence="2">
    <location>
        <begin position="409"/>
        <end position="458"/>
    </location>
</feature>
<dbReference type="Pfam" id="PF13921">
    <property type="entry name" value="Myb_DNA-bind_6"/>
    <property type="match status" value="1"/>
</dbReference>
<feature type="compositionally biased region" description="Basic and acidic residues" evidence="1">
    <location>
        <begin position="32"/>
        <end position="44"/>
    </location>
</feature>
<sequence>MKALSKKNKRTKDEEGETNGVDNVVDLPLAKSNDDLHLVKSNKSEDDEQGKKMKKKKKKLSEKRKHKEYNEFQSNACESDDQGKMKKKIRLCDEKKLKEGDDFRINDGEDGEEGKKIKKKKKKRSEESKHKEYNEIESNEGEDGKQGKKIKKKKRSEESRDKVCNEIKSNECEDDDQGNKMKKEKLIEGSKLNECNDFRSSEGNDGVQDKKKKKKKKLSEESIHKEHDKFKSNECGDDGHGKKKKKKKKKKSIEGEDDGDQGKTMKKKELNHNSKSMESNDFNSNDSDAKANDQGKKRKKKKVAESVTGETPKSSKGRPWKPKRVTFSDQVEFCCDGLLRGKRFTPEEDEKIKAAVNDYIDSHCLGENGLDMILHCGSHPEIRGCWKEIAEVLPERPVRSVYERGHVLLENGQRCRWTPDELEFIRKSQEIHGSDWRPIADALGKSRFQVKDAWRRLKFTNLKQGQWSQDEYQTLFDLVNLDLRTRATEPYRKSMHGMLRDNISWEAIGNKLSTRNSSFCCKKWYEQLTTPLVASGEWCDTDDYRLISTLYTLDACCRDDVEWDDLLEHRSGDVCRLRWDQMVQHIGEHAGKSFIEQVEVLAKRFCPDLLEAREAFDNKPVIC</sequence>
<dbReference type="PANTHER" id="PTHR47430:SF4">
    <property type="entry name" value="GB|AAC33480.1"/>
    <property type="match status" value="1"/>
</dbReference>
<dbReference type="PROSITE" id="PS50090">
    <property type="entry name" value="MYB_LIKE"/>
    <property type="match status" value="3"/>
</dbReference>
<feature type="region of interest" description="Disordered" evidence="1">
    <location>
        <begin position="1"/>
        <end position="322"/>
    </location>
</feature>
<dbReference type="GeneID" id="101514362"/>
<dbReference type="KEGG" id="cam:101514362"/>
<reference evidence="3" key="1">
    <citation type="journal article" date="2013" name="Nat. Biotechnol.">
        <title>Draft genome sequence of chickpea (Cicer arietinum) provides a resource for trait improvement.</title>
        <authorList>
            <person name="Varshney R.K."/>
            <person name="Song C."/>
            <person name="Saxena R.K."/>
            <person name="Azam S."/>
            <person name="Yu S."/>
            <person name="Sharpe A.G."/>
            <person name="Cannon S."/>
            <person name="Baek J."/>
            <person name="Rosen B.D."/>
            <person name="Tar'an B."/>
            <person name="Millan T."/>
            <person name="Zhang X."/>
            <person name="Ramsay L.D."/>
            <person name="Iwata A."/>
            <person name="Wang Y."/>
            <person name="Nelson W."/>
            <person name="Farmer A.D."/>
            <person name="Gaur P.M."/>
            <person name="Soderlund C."/>
            <person name="Penmetsa R.V."/>
            <person name="Xu C."/>
            <person name="Bharti A.K."/>
            <person name="He W."/>
            <person name="Winter P."/>
            <person name="Zhao S."/>
            <person name="Hane J.K."/>
            <person name="Carrasquilla-Garcia N."/>
            <person name="Condie J.A."/>
            <person name="Upadhyaya H.D."/>
            <person name="Luo M.C."/>
            <person name="Thudi M."/>
            <person name="Gowda C.L."/>
            <person name="Singh N.P."/>
            <person name="Lichtenzveig J."/>
            <person name="Gali K.K."/>
            <person name="Rubio J."/>
            <person name="Nadarajan N."/>
            <person name="Dolezel J."/>
            <person name="Bansal K.C."/>
            <person name="Xu X."/>
            <person name="Edwards D."/>
            <person name="Zhang G."/>
            <person name="Kahl G."/>
            <person name="Gil J."/>
            <person name="Singh K.B."/>
            <person name="Datta S.K."/>
            <person name="Jackson S.A."/>
            <person name="Wang J."/>
            <person name="Cook D.R."/>
        </authorList>
    </citation>
    <scope>NUCLEOTIDE SEQUENCE [LARGE SCALE GENOMIC DNA]</scope>
    <source>
        <strain evidence="3">cv. CDC Frontier</strain>
    </source>
</reference>
<feature type="compositionally biased region" description="Basic residues" evidence="1">
    <location>
        <begin position="52"/>
        <end position="67"/>
    </location>
</feature>
<feature type="compositionally biased region" description="Polar residues" evidence="1">
    <location>
        <begin position="273"/>
        <end position="286"/>
    </location>
</feature>
<keyword evidence="3" id="KW-1185">Reference proteome</keyword>
<evidence type="ECO:0000256" key="1">
    <source>
        <dbReference type="SAM" id="MobiDB-lite"/>
    </source>
</evidence>
<proteinExistence type="predicted"/>
<name>A0A1S2Y784_CICAR</name>
<evidence type="ECO:0000313" key="3">
    <source>
        <dbReference type="Proteomes" id="UP000087171"/>
    </source>
</evidence>
<feature type="compositionally biased region" description="Basic and acidic residues" evidence="1">
    <location>
        <begin position="124"/>
        <end position="134"/>
    </location>
</feature>
<dbReference type="OrthoDB" id="39591at2759"/>
<feature type="domain" description="Myb-like" evidence="2">
    <location>
        <begin position="459"/>
        <end position="528"/>
    </location>
</feature>
<dbReference type="PANTHER" id="PTHR47430">
    <property type="entry name" value="GB|AAC33480.1"/>
    <property type="match status" value="1"/>
</dbReference>
<gene>
    <name evidence="4" type="primary">LOC101514362</name>
</gene>
<evidence type="ECO:0000259" key="2">
    <source>
        <dbReference type="PROSITE" id="PS50090"/>
    </source>
</evidence>
<dbReference type="PaxDb" id="3827-XP_004499688.1"/>
<accession>A0A1S2Y784</accession>
<feature type="compositionally biased region" description="Basic residues" evidence="1">
    <location>
        <begin position="1"/>
        <end position="10"/>
    </location>
</feature>
<dbReference type="InterPro" id="IPR001005">
    <property type="entry name" value="SANT/Myb"/>
</dbReference>
<dbReference type="AlphaFoldDB" id="A0A1S2Y784"/>
<dbReference type="CDD" id="cd00167">
    <property type="entry name" value="SANT"/>
    <property type="match status" value="2"/>
</dbReference>
<dbReference type="SUPFAM" id="SSF46689">
    <property type="entry name" value="Homeodomain-like"/>
    <property type="match status" value="1"/>
</dbReference>
<feature type="compositionally biased region" description="Basic and acidic residues" evidence="1">
    <location>
        <begin position="155"/>
        <end position="188"/>
    </location>
</feature>
<dbReference type="STRING" id="3827.A0A1S2Y784"/>
<feature type="compositionally biased region" description="Basic and acidic residues" evidence="1">
    <location>
        <begin position="260"/>
        <end position="272"/>
    </location>
</feature>
<protein>
    <submittedName>
        <fullName evidence="4">Cyclin-D-binding Myb-like transcription factor 1</fullName>
    </submittedName>
</protein>
<feature type="domain" description="Myb-like" evidence="2">
    <location>
        <begin position="530"/>
        <end position="583"/>
    </location>
</feature>
<feature type="compositionally biased region" description="Basic and acidic residues" evidence="1">
    <location>
        <begin position="90"/>
        <end position="107"/>
    </location>
</feature>
<reference evidence="4" key="2">
    <citation type="submission" date="2025-08" db="UniProtKB">
        <authorList>
            <consortium name="RefSeq"/>
        </authorList>
    </citation>
    <scope>IDENTIFICATION</scope>
    <source>
        <tissue evidence="4">Etiolated seedlings</tissue>
    </source>
</reference>
<dbReference type="SMART" id="SM00717">
    <property type="entry name" value="SANT"/>
    <property type="match status" value="3"/>
</dbReference>